<dbReference type="OrthoDB" id="9802228at2"/>
<dbReference type="PROSITE" id="PS00374">
    <property type="entry name" value="MGMT"/>
    <property type="match status" value="1"/>
</dbReference>
<evidence type="ECO:0000256" key="7">
    <source>
        <dbReference type="ARBA" id="ARBA00023015"/>
    </source>
</evidence>
<dbReference type="Gene3D" id="1.10.10.60">
    <property type="entry name" value="Homeodomain-like"/>
    <property type="match status" value="1"/>
</dbReference>
<feature type="domain" description="HTH araC/xylS-type" evidence="14">
    <location>
        <begin position="93"/>
        <end position="191"/>
    </location>
</feature>
<organism evidence="15 16">
    <name type="scientific">Edaphobacter modestus</name>
    <dbReference type="NCBI Taxonomy" id="388466"/>
    <lineage>
        <taxon>Bacteria</taxon>
        <taxon>Pseudomonadati</taxon>
        <taxon>Acidobacteriota</taxon>
        <taxon>Terriglobia</taxon>
        <taxon>Terriglobales</taxon>
        <taxon>Acidobacteriaceae</taxon>
        <taxon>Edaphobacter</taxon>
    </lineage>
</organism>
<dbReference type="InterPro" id="IPR001497">
    <property type="entry name" value="MethylDNA_cys_MeTrfase_AS"/>
</dbReference>
<protein>
    <recommendedName>
        <fullName evidence="3">methylated-DNA--[protein]-cysteine S-methyltransferase</fullName>
        <ecNumber evidence="3">2.1.1.63</ecNumber>
    </recommendedName>
</protein>
<feature type="binding site" evidence="13">
    <location>
        <position position="46"/>
    </location>
    <ligand>
        <name>Zn(2+)</name>
        <dbReference type="ChEBI" id="CHEBI:29105"/>
    </ligand>
</feature>
<dbReference type="InterPro" id="IPR004026">
    <property type="entry name" value="Ada_DNA_repair_Zn-bd"/>
</dbReference>
<dbReference type="Pfam" id="PF02870">
    <property type="entry name" value="Methyltransf_1N"/>
    <property type="match status" value="1"/>
</dbReference>
<keyword evidence="9" id="KW-0804">Transcription</keyword>
<dbReference type="SUPFAM" id="SSF46689">
    <property type="entry name" value="Homeodomain-like"/>
    <property type="match status" value="1"/>
</dbReference>
<dbReference type="NCBIfam" id="NF011964">
    <property type="entry name" value="PRK15435.1"/>
    <property type="match status" value="1"/>
</dbReference>
<keyword evidence="7" id="KW-0805">Transcription regulation</keyword>
<evidence type="ECO:0000256" key="10">
    <source>
        <dbReference type="ARBA" id="ARBA00023204"/>
    </source>
</evidence>
<evidence type="ECO:0000256" key="3">
    <source>
        <dbReference type="ARBA" id="ARBA00011918"/>
    </source>
</evidence>
<evidence type="ECO:0000256" key="11">
    <source>
        <dbReference type="ARBA" id="ARBA00049348"/>
    </source>
</evidence>
<dbReference type="Gene3D" id="1.10.10.10">
    <property type="entry name" value="Winged helix-like DNA-binding domain superfamily/Winged helix DNA-binding domain"/>
    <property type="match status" value="1"/>
</dbReference>
<dbReference type="NCBIfam" id="TIGR00589">
    <property type="entry name" value="ogt"/>
    <property type="match status" value="1"/>
</dbReference>
<evidence type="ECO:0000256" key="6">
    <source>
        <dbReference type="ARBA" id="ARBA00022763"/>
    </source>
</evidence>
<dbReference type="PROSITE" id="PS01124">
    <property type="entry name" value="HTH_ARAC_FAMILY_2"/>
    <property type="match status" value="1"/>
</dbReference>
<dbReference type="EMBL" id="SHKW01000001">
    <property type="protein sequence ID" value="RZU40863.1"/>
    <property type="molecule type" value="Genomic_DNA"/>
</dbReference>
<dbReference type="InterPro" id="IPR036631">
    <property type="entry name" value="MGMT_N_sf"/>
</dbReference>
<dbReference type="PANTHER" id="PTHR10815:SF5">
    <property type="entry name" value="METHYLATED-DNA--PROTEIN-CYSTEINE METHYLTRANSFERASE"/>
    <property type="match status" value="1"/>
</dbReference>
<dbReference type="GO" id="GO:0003908">
    <property type="term" value="F:methylated-DNA-[protein]-cysteine S-methyltransferase activity"/>
    <property type="evidence" value="ECO:0007669"/>
    <property type="project" value="UniProtKB-EC"/>
</dbReference>
<gene>
    <name evidence="15" type="ORF">BDD14_2349</name>
</gene>
<dbReference type="InterPro" id="IPR008332">
    <property type="entry name" value="MethylG_MeTrfase_N"/>
</dbReference>
<reference evidence="15 16" key="1">
    <citation type="submission" date="2019-02" db="EMBL/GenBank/DDBJ databases">
        <title>Genomic Encyclopedia of Archaeal and Bacterial Type Strains, Phase II (KMG-II): from individual species to whole genera.</title>
        <authorList>
            <person name="Goeker M."/>
        </authorList>
    </citation>
    <scope>NUCLEOTIDE SEQUENCE [LARGE SCALE GENOMIC DNA]</scope>
    <source>
        <strain evidence="15 16">DSM 18101</strain>
    </source>
</reference>
<keyword evidence="6" id="KW-0227">DNA damage</keyword>
<evidence type="ECO:0000256" key="4">
    <source>
        <dbReference type="ARBA" id="ARBA00022603"/>
    </source>
</evidence>
<feature type="active site" description="Nucleophile; methyl group acceptor from either O6-methylguanine or O4-methylthymine" evidence="12">
    <location>
        <position position="332"/>
    </location>
</feature>
<dbReference type="InterPro" id="IPR036217">
    <property type="entry name" value="MethylDNA_cys_MeTrfase_DNAb"/>
</dbReference>
<keyword evidence="13" id="KW-0479">Metal-binding</keyword>
<dbReference type="SUPFAM" id="SSF57884">
    <property type="entry name" value="Ada DNA repair protein, N-terminal domain (N-Ada 10)"/>
    <property type="match status" value="1"/>
</dbReference>
<dbReference type="CDD" id="cd06445">
    <property type="entry name" value="ATase"/>
    <property type="match status" value="1"/>
</dbReference>
<feature type="binding site" evidence="13">
    <location>
        <position position="76"/>
    </location>
    <ligand>
        <name>Zn(2+)</name>
        <dbReference type="ChEBI" id="CHEBI:29105"/>
    </ligand>
</feature>
<comment type="similarity">
    <text evidence="2">Belongs to the MGMT family.</text>
</comment>
<keyword evidence="5 15" id="KW-0808">Transferase</keyword>
<dbReference type="Gene3D" id="3.30.160.70">
    <property type="entry name" value="Methylated DNA-protein cysteine methyltransferase domain"/>
    <property type="match status" value="1"/>
</dbReference>
<dbReference type="Gene3D" id="3.40.10.10">
    <property type="entry name" value="DNA Methylphosphotriester Repair Domain"/>
    <property type="match status" value="1"/>
</dbReference>
<accession>A0A4Q7YUZ6</accession>
<dbReference type="InterPro" id="IPR014048">
    <property type="entry name" value="MethylDNA_cys_MeTrfase_DNA-bd"/>
</dbReference>
<evidence type="ECO:0000256" key="5">
    <source>
        <dbReference type="ARBA" id="ARBA00022679"/>
    </source>
</evidence>
<evidence type="ECO:0000313" key="16">
    <source>
        <dbReference type="Proteomes" id="UP000292958"/>
    </source>
</evidence>
<dbReference type="AlphaFoldDB" id="A0A4Q7YUZ6"/>
<sequence>MTMSAGKITDILSARQWQQVLDRDARADGQFFYAVHTTGIVCRPSCPSRRPGKANVAFFSTLEEAIGAGYRPCRRCHPERTAPEPDPQAKPVARAARYLKEHAGERVTTDELARAAGINRLTLHRAFRRIFGVSPVQYARQQRLKAFDTNIRESTMRVTDAIYDAGFGSSSRLYENSAARLGMTPREMRNGADGISIRYTITDSPLGRMLVAATEKGICTIAFGEGDSEVLEVLSDRFSNATLTHERPKSGWLAEAVDYIIGQMGEHPTAATFPLDVRATAFQHRVWRALQGIPRGETRSYSQLAAELGSPTATRAVAGACAANPVAVIVPCHRVVGKNGSLTGFRWGTERKRKLLEAEKNVAFSS</sequence>
<dbReference type="PIRSF" id="PIRSF000409">
    <property type="entry name" value="Ada"/>
    <property type="match status" value="1"/>
</dbReference>
<dbReference type="InterPro" id="IPR036388">
    <property type="entry name" value="WH-like_DNA-bd_sf"/>
</dbReference>
<evidence type="ECO:0000259" key="14">
    <source>
        <dbReference type="PROSITE" id="PS01124"/>
    </source>
</evidence>
<evidence type="ECO:0000256" key="12">
    <source>
        <dbReference type="PIRSR" id="PIRSR000409-1"/>
    </source>
</evidence>
<proteinExistence type="inferred from homology"/>
<feature type="binding site" evidence="13">
    <location>
        <position position="73"/>
    </location>
    <ligand>
        <name>Zn(2+)</name>
        <dbReference type="ChEBI" id="CHEBI:29105"/>
    </ligand>
</feature>
<dbReference type="GO" id="GO:0043565">
    <property type="term" value="F:sequence-specific DNA binding"/>
    <property type="evidence" value="ECO:0007669"/>
    <property type="project" value="InterPro"/>
</dbReference>
<dbReference type="Proteomes" id="UP000292958">
    <property type="component" value="Unassembled WGS sequence"/>
</dbReference>
<dbReference type="InterPro" id="IPR009057">
    <property type="entry name" value="Homeodomain-like_sf"/>
</dbReference>
<dbReference type="FunFam" id="1.10.10.10:FF:000214">
    <property type="entry name" value="Methylated-DNA--protein-cysteine methyltransferase"/>
    <property type="match status" value="1"/>
</dbReference>
<evidence type="ECO:0000256" key="2">
    <source>
        <dbReference type="ARBA" id="ARBA00008711"/>
    </source>
</evidence>
<feature type="binding site" evidence="13">
    <location>
        <position position="42"/>
    </location>
    <ligand>
        <name>Zn(2+)</name>
        <dbReference type="ChEBI" id="CHEBI:29105"/>
    </ligand>
</feature>
<dbReference type="SUPFAM" id="SSF53155">
    <property type="entry name" value="Methylated DNA-protein cysteine methyltransferase domain"/>
    <property type="match status" value="1"/>
</dbReference>
<keyword evidence="13" id="KW-0862">Zinc</keyword>
<dbReference type="Pfam" id="PF12833">
    <property type="entry name" value="HTH_18"/>
    <property type="match status" value="1"/>
</dbReference>
<dbReference type="PANTHER" id="PTHR10815">
    <property type="entry name" value="METHYLATED-DNA--PROTEIN-CYSTEINE METHYLTRANSFERASE"/>
    <property type="match status" value="1"/>
</dbReference>
<dbReference type="RefSeq" id="WP_130418871.1">
    <property type="nucleotide sequence ID" value="NZ_SHKW01000001.1"/>
</dbReference>
<dbReference type="EC" id="2.1.1.63" evidence="3"/>
<comment type="cofactor">
    <cofactor evidence="13">
        <name>Zn(2+)</name>
        <dbReference type="ChEBI" id="CHEBI:29105"/>
    </cofactor>
    <text evidence="13">Binds 1 zinc ion per subunit.</text>
</comment>
<evidence type="ECO:0000313" key="15">
    <source>
        <dbReference type="EMBL" id="RZU40863.1"/>
    </source>
</evidence>
<evidence type="ECO:0000256" key="8">
    <source>
        <dbReference type="ARBA" id="ARBA00023159"/>
    </source>
</evidence>
<comment type="catalytic activity">
    <reaction evidence="11">
        <text>a 6-O-methyl-2'-deoxyguanosine in DNA + L-cysteinyl-[protein] = S-methyl-L-cysteinyl-[protein] + a 2'-deoxyguanosine in DNA</text>
        <dbReference type="Rhea" id="RHEA:24000"/>
        <dbReference type="Rhea" id="RHEA-COMP:10131"/>
        <dbReference type="Rhea" id="RHEA-COMP:10132"/>
        <dbReference type="Rhea" id="RHEA-COMP:11367"/>
        <dbReference type="Rhea" id="RHEA-COMP:11368"/>
        <dbReference type="ChEBI" id="CHEBI:29950"/>
        <dbReference type="ChEBI" id="CHEBI:82612"/>
        <dbReference type="ChEBI" id="CHEBI:85445"/>
        <dbReference type="ChEBI" id="CHEBI:85448"/>
        <dbReference type="EC" id="2.1.1.63"/>
    </reaction>
</comment>
<keyword evidence="8" id="KW-0010">Activator</keyword>
<dbReference type="InterPro" id="IPR035451">
    <property type="entry name" value="Ada-like_dom_sf"/>
</dbReference>
<dbReference type="Pfam" id="PF02805">
    <property type="entry name" value="Ada_Zn_binding"/>
    <property type="match status" value="1"/>
</dbReference>
<keyword evidence="4 15" id="KW-0489">Methyltransferase</keyword>
<dbReference type="GO" id="GO:0006281">
    <property type="term" value="P:DNA repair"/>
    <property type="evidence" value="ECO:0007669"/>
    <property type="project" value="UniProtKB-KW"/>
</dbReference>
<dbReference type="GO" id="GO:0003700">
    <property type="term" value="F:DNA-binding transcription factor activity"/>
    <property type="evidence" value="ECO:0007669"/>
    <property type="project" value="InterPro"/>
</dbReference>
<keyword evidence="16" id="KW-1185">Reference proteome</keyword>
<dbReference type="InterPro" id="IPR018060">
    <property type="entry name" value="HTH_AraC"/>
</dbReference>
<name>A0A4Q7YUZ6_9BACT</name>
<dbReference type="InterPro" id="IPR016221">
    <property type="entry name" value="Bifunct_regulatory_prot_Ada"/>
</dbReference>
<comment type="catalytic activity">
    <reaction evidence="1">
        <text>a 4-O-methyl-thymidine in DNA + L-cysteinyl-[protein] = a thymidine in DNA + S-methyl-L-cysteinyl-[protein]</text>
        <dbReference type="Rhea" id="RHEA:53428"/>
        <dbReference type="Rhea" id="RHEA-COMP:10131"/>
        <dbReference type="Rhea" id="RHEA-COMP:10132"/>
        <dbReference type="Rhea" id="RHEA-COMP:13555"/>
        <dbReference type="Rhea" id="RHEA-COMP:13556"/>
        <dbReference type="ChEBI" id="CHEBI:29950"/>
        <dbReference type="ChEBI" id="CHEBI:82612"/>
        <dbReference type="ChEBI" id="CHEBI:137386"/>
        <dbReference type="ChEBI" id="CHEBI:137387"/>
        <dbReference type="EC" id="2.1.1.63"/>
    </reaction>
</comment>
<evidence type="ECO:0000256" key="1">
    <source>
        <dbReference type="ARBA" id="ARBA00001286"/>
    </source>
</evidence>
<dbReference type="GO" id="GO:0032259">
    <property type="term" value="P:methylation"/>
    <property type="evidence" value="ECO:0007669"/>
    <property type="project" value="UniProtKB-KW"/>
</dbReference>
<dbReference type="GO" id="GO:0008270">
    <property type="term" value="F:zinc ion binding"/>
    <property type="evidence" value="ECO:0007669"/>
    <property type="project" value="InterPro"/>
</dbReference>
<evidence type="ECO:0000256" key="13">
    <source>
        <dbReference type="PIRSR" id="PIRSR000409-3"/>
    </source>
</evidence>
<evidence type="ECO:0000256" key="9">
    <source>
        <dbReference type="ARBA" id="ARBA00023163"/>
    </source>
</evidence>
<dbReference type="SMART" id="SM00342">
    <property type="entry name" value="HTH_ARAC"/>
    <property type="match status" value="1"/>
</dbReference>
<dbReference type="Pfam" id="PF01035">
    <property type="entry name" value="DNA_binding_1"/>
    <property type="match status" value="1"/>
</dbReference>
<keyword evidence="10" id="KW-0234">DNA repair</keyword>
<dbReference type="SUPFAM" id="SSF46767">
    <property type="entry name" value="Methylated DNA-protein cysteine methyltransferase, C-terminal domain"/>
    <property type="match status" value="1"/>
</dbReference>
<comment type="caution">
    <text evidence="15">The sequence shown here is derived from an EMBL/GenBank/DDBJ whole genome shotgun (WGS) entry which is preliminary data.</text>
</comment>
<feature type="active site" description="Nucleophile; methyl group acceptor from methylphosphotriester" evidence="12">
    <location>
        <position position="42"/>
    </location>
</feature>